<keyword evidence="5" id="KW-0687">Ribonucleoprotein</keyword>
<evidence type="ECO:0000256" key="2">
    <source>
        <dbReference type="PROSITE-ProRule" id="PRU00117"/>
    </source>
</evidence>
<name>A0A0J7NSA6_LASNI</name>
<feature type="domain" description="K Homology" evidence="4">
    <location>
        <begin position="228"/>
        <end position="296"/>
    </location>
</feature>
<dbReference type="InterPro" id="IPR004087">
    <property type="entry name" value="KH_dom"/>
</dbReference>
<feature type="compositionally biased region" description="Low complexity" evidence="3">
    <location>
        <begin position="219"/>
        <end position="228"/>
    </location>
</feature>
<feature type="compositionally biased region" description="Gly residues" evidence="3">
    <location>
        <begin position="107"/>
        <end position="131"/>
    </location>
</feature>
<proteinExistence type="predicted"/>
<dbReference type="PROSITE" id="PS50084">
    <property type="entry name" value="KH_TYPE_1"/>
    <property type="match status" value="1"/>
</dbReference>
<dbReference type="CDD" id="cd22434">
    <property type="entry name" value="KH-I_HNRNPK_rpt3"/>
    <property type="match status" value="1"/>
</dbReference>
<keyword evidence="6" id="KW-1185">Reference proteome</keyword>
<dbReference type="GO" id="GO:1990904">
    <property type="term" value="C:ribonucleoprotein complex"/>
    <property type="evidence" value="ECO:0007669"/>
    <property type="project" value="UniProtKB-KW"/>
</dbReference>
<evidence type="ECO:0000256" key="3">
    <source>
        <dbReference type="SAM" id="MobiDB-lite"/>
    </source>
</evidence>
<evidence type="ECO:0000259" key="4">
    <source>
        <dbReference type="SMART" id="SM00322"/>
    </source>
</evidence>
<dbReference type="STRING" id="67767.A0A0J7NSA6"/>
<comment type="caution">
    <text evidence="5">The sequence shown here is derived from an EMBL/GenBank/DDBJ whole genome shotgun (WGS) entry which is preliminary data.</text>
</comment>
<organism evidence="5 6">
    <name type="scientific">Lasius niger</name>
    <name type="common">Black garden ant</name>
    <dbReference type="NCBI Taxonomy" id="67767"/>
    <lineage>
        <taxon>Eukaryota</taxon>
        <taxon>Metazoa</taxon>
        <taxon>Ecdysozoa</taxon>
        <taxon>Arthropoda</taxon>
        <taxon>Hexapoda</taxon>
        <taxon>Insecta</taxon>
        <taxon>Pterygota</taxon>
        <taxon>Neoptera</taxon>
        <taxon>Endopterygota</taxon>
        <taxon>Hymenoptera</taxon>
        <taxon>Apocrita</taxon>
        <taxon>Aculeata</taxon>
        <taxon>Formicoidea</taxon>
        <taxon>Formicidae</taxon>
        <taxon>Formicinae</taxon>
        <taxon>Lasius</taxon>
        <taxon>Lasius</taxon>
    </lineage>
</organism>
<dbReference type="EMBL" id="LBMM01002055">
    <property type="protein sequence ID" value="KMQ95330.1"/>
    <property type="molecule type" value="Genomic_DNA"/>
</dbReference>
<dbReference type="PANTHER" id="PTHR10288">
    <property type="entry name" value="KH DOMAIN CONTAINING RNA BINDING PROTEIN"/>
    <property type="match status" value="1"/>
</dbReference>
<gene>
    <name evidence="5" type="ORF">RF55_4461</name>
</gene>
<reference evidence="5 6" key="1">
    <citation type="submission" date="2015-04" db="EMBL/GenBank/DDBJ databases">
        <title>Lasius niger genome sequencing.</title>
        <authorList>
            <person name="Konorov E.A."/>
            <person name="Nikitin M.A."/>
            <person name="Kirill M.V."/>
            <person name="Chang P."/>
        </authorList>
    </citation>
    <scope>NUCLEOTIDE SEQUENCE [LARGE SCALE GENOMIC DNA]</scope>
    <source>
        <tissue evidence="5">Whole</tissue>
    </source>
</reference>
<dbReference type="OrthoDB" id="1937934at2759"/>
<protein>
    <submittedName>
        <fullName evidence="5">Heterogeneous nuclear ribonucleoprotein k-like protein</fullName>
    </submittedName>
</protein>
<evidence type="ECO:0000313" key="6">
    <source>
        <dbReference type="Proteomes" id="UP000036403"/>
    </source>
</evidence>
<evidence type="ECO:0000313" key="5">
    <source>
        <dbReference type="EMBL" id="KMQ95330.1"/>
    </source>
</evidence>
<dbReference type="AlphaFoldDB" id="A0A0J7NSA6"/>
<dbReference type="GO" id="GO:0003723">
    <property type="term" value="F:RNA binding"/>
    <property type="evidence" value="ECO:0007669"/>
    <property type="project" value="UniProtKB-UniRule"/>
</dbReference>
<dbReference type="GO" id="GO:0010468">
    <property type="term" value="P:regulation of gene expression"/>
    <property type="evidence" value="ECO:0007669"/>
    <property type="project" value="UniProtKB-ARBA"/>
</dbReference>
<dbReference type="Proteomes" id="UP000036403">
    <property type="component" value="Unassembled WGS sequence"/>
</dbReference>
<accession>A0A0J7NSA6</accession>
<dbReference type="InterPro" id="IPR004088">
    <property type="entry name" value="KH_dom_type_1"/>
</dbReference>
<dbReference type="InterPro" id="IPR036612">
    <property type="entry name" value="KH_dom_type_1_sf"/>
</dbReference>
<feature type="compositionally biased region" description="Gly residues" evidence="3">
    <location>
        <begin position="156"/>
        <end position="218"/>
    </location>
</feature>
<feature type="region of interest" description="Disordered" evidence="3">
    <location>
        <begin position="107"/>
        <end position="230"/>
    </location>
</feature>
<dbReference type="Gene3D" id="3.30.1370.10">
    <property type="entry name" value="K Homology domain, type 1"/>
    <property type="match status" value="2"/>
</dbReference>
<keyword evidence="1" id="KW-0677">Repeat</keyword>
<dbReference type="SMART" id="SM00322">
    <property type="entry name" value="KH"/>
    <property type="match status" value="1"/>
</dbReference>
<dbReference type="PaxDb" id="67767-A0A0J7NSA6"/>
<keyword evidence="2" id="KW-0694">RNA-binding</keyword>
<dbReference type="SUPFAM" id="SSF54791">
    <property type="entry name" value="Eukaryotic type KH-domain (KH-domain type I)"/>
    <property type="match status" value="2"/>
</dbReference>
<evidence type="ECO:0000256" key="1">
    <source>
        <dbReference type="ARBA" id="ARBA00022737"/>
    </source>
</evidence>
<sequence length="296" mass="29082">MQARKFRVELSLHFCKKTGARIKIYSNTCPRSTDRLISICGKPSTCIECIRELIATIKTSPLKGVNNPYDPHNFDDFYADDYGGYGNADGNQGKVGGFGGPGGRGGGGGGGAGGGGGGGGGGAGGGGGGGMPPRRDNRGGGPGDMNRGFPPPPRGGPRGGGGSGGGGGGGGGGNRGGPPPYGGGNYNGDGWGMQGGAPNGLGGGGNLGMGGPPMGGNNQGNQGNMSGNKTSTQVTIPKDLAGAIIGKGGARIRKIRSDSGAGITIDEPLPGSNDRIITITGIPSQIQMAQYLLQQR</sequence>
<dbReference type="Pfam" id="PF00013">
    <property type="entry name" value="KH_1"/>
    <property type="match status" value="1"/>
</dbReference>